<feature type="transmembrane region" description="Helical" evidence="5">
    <location>
        <begin position="474"/>
        <end position="492"/>
    </location>
</feature>
<evidence type="ECO:0000259" key="6">
    <source>
        <dbReference type="Pfam" id="PF04932"/>
    </source>
</evidence>
<dbReference type="Pfam" id="PF04932">
    <property type="entry name" value="Wzy_C"/>
    <property type="match status" value="1"/>
</dbReference>
<protein>
    <recommendedName>
        <fullName evidence="6">O-antigen ligase-related domain-containing protein</fullName>
    </recommendedName>
</protein>
<dbReference type="GO" id="GO:0016020">
    <property type="term" value="C:membrane"/>
    <property type="evidence" value="ECO:0007669"/>
    <property type="project" value="UniProtKB-SubCell"/>
</dbReference>
<dbReference type="InterPro" id="IPR007016">
    <property type="entry name" value="O-antigen_ligase-rel_domated"/>
</dbReference>
<accession>A0A1F7GK24</accession>
<dbReference type="Proteomes" id="UP000176850">
    <property type="component" value="Unassembled WGS sequence"/>
</dbReference>
<evidence type="ECO:0000256" key="3">
    <source>
        <dbReference type="ARBA" id="ARBA00022989"/>
    </source>
</evidence>
<feature type="transmembrane region" description="Helical" evidence="5">
    <location>
        <begin position="7"/>
        <end position="30"/>
    </location>
</feature>
<gene>
    <name evidence="7" type="ORF">A2799_00430</name>
</gene>
<keyword evidence="3 5" id="KW-1133">Transmembrane helix</keyword>
<feature type="transmembrane region" description="Helical" evidence="5">
    <location>
        <begin position="109"/>
        <end position="126"/>
    </location>
</feature>
<keyword evidence="2 5" id="KW-0812">Transmembrane</keyword>
<feature type="domain" description="O-antigen ligase-related" evidence="6">
    <location>
        <begin position="223"/>
        <end position="425"/>
    </location>
</feature>
<comment type="subcellular location">
    <subcellularLocation>
        <location evidence="1">Membrane</location>
        <topology evidence="1">Multi-pass membrane protein</topology>
    </subcellularLocation>
</comment>
<feature type="transmembrane region" description="Helical" evidence="5">
    <location>
        <begin position="448"/>
        <end position="467"/>
    </location>
</feature>
<dbReference type="PANTHER" id="PTHR37422">
    <property type="entry name" value="TEICHURONIC ACID BIOSYNTHESIS PROTEIN TUAE"/>
    <property type="match status" value="1"/>
</dbReference>
<feature type="transmembrane region" description="Helical" evidence="5">
    <location>
        <begin position="222"/>
        <end position="245"/>
    </location>
</feature>
<feature type="transmembrane region" description="Helical" evidence="5">
    <location>
        <begin position="133"/>
        <end position="152"/>
    </location>
</feature>
<reference evidence="7 8" key="1">
    <citation type="journal article" date="2016" name="Nat. Commun.">
        <title>Thousands of microbial genomes shed light on interconnected biogeochemical processes in an aquifer system.</title>
        <authorList>
            <person name="Anantharaman K."/>
            <person name="Brown C.T."/>
            <person name="Hug L.A."/>
            <person name="Sharon I."/>
            <person name="Castelle C.J."/>
            <person name="Probst A.J."/>
            <person name="Thomas B.C."/>
            <person name="Singh A."/>
            <person name="Wilkins M.J."/>
            <person name="Karaoz U."/>
            <person name="Brodie E.L."/>
            <person name="Williams K.H."/>
            <person name="Hubbard S.S."/>
            <person name="Banfield J.F."/>
        </authorList>
    </citation>
    <scope>NUCLEOTIDE SEQUENCE [LARGE SCALE GENOMIC DNA]</scope>
</reference>
<organism evidence="7 8">
    <name type="scientific">Candidatus Roizmanbacteria bacterium RIFCSPHIGHO2_01_FULL_39_24</name>
    <dbReference type="NCBI Taxonomy" id="1802032"/>
    <lineage>
        <taxon>Bacteria</taxon>
        <taxon>Candidatus Roizmaniibacteriota</taxon>
    </lineage>
</organism>
<keyword evidence="4 5" id="KW-0472">Membrane</keyword>
<comment type="caution">
    <text evidence="7">The sequence shown here is derived from an EMBL/GenBank/DDBJ whole genome shotgun (WGS) entry which is preliminary data.</text>
</comment>
<evidence type="ECO:0000313" key="8">
    <source>
        <dbReference type="Proteomes" id="UP000176850"/>
    </source>
</evidence>
<proteinExistence type="predicted"/>
<sequence length="493" mass="55934">MGKLSKLLHAIDENILTILLTAFIFIIPLYPKLPFQFVTYTYVAIRLEDFYVGLLVAVFVIQLIRKKATLRSVFTKPIFLFWGAVFLSLLSGIYLMKTLPYHQLAFLHAARRVEYMIIFFIAINAVKSKKQFYWLFGSLMTSFALVNIYGVGQRFFSFPAVSTMNPEFAKGHILILTPEARISSTFGGHYDLAAYIVFLMPFVWGLYFRFKENMKMKVGMLALFILAVSILMLTSSRTSFIAYMVSTPFFLLYLKKYKYVVLVVIISLFLAYTEKDITQRFLQTFQVKQILVNEQTGQVVVSQRISSKSLPAGTSYIQINRPKNQASDAAAIKAQSISEAIKEAKKTGRGNVPGATDSANYIEVSAVATDISLATRLQVEWPRAIASLLKNPLLGTGPSSITESTDNDYLRWLGEFGFLGFGLFLYILYVMADYVRRKLKKVDRPQKYLFQATFFALFGLLINAGYIDVFEASKVAYVFWYTMGIFIAGLDYA</sequence>
<name>A0A1F7GK24_9BACT</name>
<feature type="transmembrane region" description="Helical" evidence="5">
    <location>
        <begin position="257"/>
        <end position="273"/>
    </location>
</feature>
<dbReference type="EMBL" id="MFZH01000013">
    <property type="protein sequence ID" value="OGK19281.1"/>
    <property type="molecule type" value="Genomic_DNA"/>
</dbReference>
<evidence type="ECO:0000256" key="5">
    <source>
        <dbReference type="SAM" id="Phobius"/>
    </source>
</evidence>
<feature type="transmembrane region" description="Helical" evidence="5">
    <location>
        <begin position="78"/>
        <end position="97"/>
    </location>
</feature>
<dbReference type="InterPro" id="IPR051533">
    <property type="entry name" value="WaaL-like"/>
</dbReference>
<dbReference type="AlphaFoldDB" id="A0A1F7GK24"/>
<dbReference type="PANTHER" id="PTHR37422:SF13">
    <property type="entry name" value="LIPOPOLYSACCHARIDE BIOSYNTHESIS PROTEIN PA4999-RELATED"/>
    <property type="match status" value="1"/>
</dbReference>
<evidence type="ECO:0000256" key="1">
    <source>
        <dbReference type="ARBA" id="ARBA00004141"/>
    </source>
</evidence>
<feature type="transmembrane region" description="Helical" evidence="5">
    <location>
        <begin position="50"/>
        <end position="66"/>
    </location>
</feature>
<feature type="transmembrane region" description="Helical" evidence="5">
    <location>
        <begin position="192"/>
        <end position="210"/>
    </location>
</feature>
<evidence type="ECO:0000313" key="7">
    <source>
        <dbReference type="EMBL" id="OGK19281.1"/>
    </source>
</evidence>
<evidence type="ECO:0000256" key="4">
    <source>
        <dbReference type="ARBA" id="ARBA00023136"/>
    </source>
</evidence>
<feature type="transmembrane region" description="Helical" evidence="5">
    <location>
        <begin position="409"/>
        <end position="428"/>
    </location>
</feature>
<evidence type="ECO:0000256" key="2">
    <source>
        <dbReference type="ARBA" id="ARBA00022692"/>
    </source>
</evidence>